<dbReference type="PANTHER" id="PTHR38797">
    <property type="entry name" value="NUCLEAR PORE COMPLEX PROTEIN NUP85-RELATED"/>
    <property type="match status" value="1"/>
</dbReference>
<dbReference type="Proteomes" id="UP000191408">
    <property type="component" value="Unassembled WGS sequence"/>
</dbReference>
<feature type="compositionally biased region" description="Basic and acidic residues" evidence="1">
    <location>
        <begin position="203"/>
        <end position="218"/>
    </location>
</feature>
<sequence>MHRLRDSLLSPSPKGFPNIGETASLTIARIPEKAYLAVNSRWSGEQLDTIEPASLVTDTAIVEMGWIPSKDIFLKYVTDMTDFWINNCGPMLGTQRLNFASYLAKVASTRICKDRMCQVALVIFQCAFEHRQEIVPSEDKDEEDPHRSMGSLELRHLLPAARAWFVLAQATTLNQARGKTNWRETSGGNWRAKTHSTPGVKPVRREESKKAEENDNDN</sequence>
<name>A0A1V6NZF0_PENPO</name>
<evidence type="ECO:0000313" key="3">
    <source>
        <dbReference type="Proteomes" id="UP000191408"/>
    </source>
</evidence>
<proteinExistence type="predicted"/>
<dbReference type="PANTHER" id="PTHR38797:SF7">
    <property type="entry name" value="TRANSCRIPTION FACTOR DOMAIN-CONTAINING PROTEIN"/>
    <property type="match status" value="1"/>
</dbReference>
<feature type="region of interest" description="Disordered" evidence="1">
    <location>
        <begin position="177"/>
        <end position="218"/>
    </location>
</feature>
<reference evidence="3" key="1">
    <citation type="journal article" date="2017" name="Nat. Microbiol.">
        <title>Global analysis of biosynthetic gene clusters reveals vast potential of secondary metabolite production in Penicillium species.</title>
        <authorList>
            <person name="Nielsen J.C."/>
            <person name="Grijseels S."/>
            <person name="Prigent S."/>
            <person name="Ji B."/>
            <person name="Dainat J."/>
            <person name="Nielsen K.F."/>
            <person name="Frisvad J.C."/>
            <person name="Workman M."/>
            <person name="Nielsen J."/>
        </authorList>
    </citation>
    <scope>NUCLEOTIDE SEQUENCE [LARGE SCALE GENOMIC DNA]</scope>
    <source>
        <strain evidence="3">IBT 4502</strain>
    </source>
</reference>
<keyword evidence="3" id="KW-1185">Reference proteome</keyword>
<dbReference type="Pfam" id="PF12311">
    <property type="entry name" value="DUF3632"/>
    <property type="match status" value="1"/>
</dbReference>
<gene>
    <name evidence="2" type="ORF">PENPOL_c002G03752</name>
</gene>
<dbReference type="InterPro" id="IPR022085">
    <property type="entry name" value="OpdG"/>
</dbReference>
<evidence type="ECO:0000256" key="1">
    <source>
        <dbReference type="SAM" id="MobiDB-lite"/>
    </source>
</evidence>
<feature type="compositionally biased region" description="Polar residues" evidence="1">
    <location>
        <begin position="177"/>
        <end position="188"/>
    </location>
</feature>
<dbReference type="InterPro" id="IPR053204">
    <property type="entry name" value="Oxopyrrolidines_Biosynth-assoc"/>
</dbReference>
<comment type="caution">
    <text evidence="2">The sequence shown here is derived from an EMBL/GenBank/DDBJ whole genome shotgun (WGS) entry which is preliminary data.</text>
</comment>
<accession>A0A1V6NZF0</accession>
<dbReference type="AlphaFoldDB" id="A0A1V6NZF0"/>
<protein>
    <submittedName>
        <fullName evidence="2">Uncharacterized protein</fullName>
    </submittedName>
</protein>
<evidence type="ECO:0000313" key="2">
    <source>
        <dbReference type="EMBL" id="OQD69736.1"/>
    </source>
</evidence>
<organism evidence="2 3">
    <name type="scientific">Penicillium polonicum</name>
    <dbReference type="NCBI Taxonomy" id="60169"/>
    <lineage>
        <taxon>Eukaryota</taxon>
        <taxon>Fungi</taxon>
        <taxon>Dikarya</taxon>
        <taxon>Ascomycota</taxon>
        <taxon>Pezizomycotina</taxon>
        <taxon>Eurotiomycetes</taxon>
        <taxon>Eurotiomycetidae</taxon>
        <taxon>Eurotiales</taxon>
        <taxon>Aspergillaceae</taxon>
        <taxon>Penicillium</taxon>
    </lineage>
</organism>
<dbReference type="EMBL" id="MDYM01000002">
    <property type="protein sequence ID" value="OQD69736.1"/>
    <property type="molecule type" value="Genomic_DNA"/>
</dbReference>